<dbReference type="Proteomes" id="UP000011713">
    <property type="component" value="Unassembled WGS sequence"/>
</dbReference>
<reference evidence="1" key="2">
    <citation type="submission" date="2015-06" db="UniProtKB">
        <authorList>
            <consortium name="EnsemblProtists"/>
        </authorList>
    </citation>
    <scope>IDENTIFICATION</scope>
    <source>
        <strain evidence="1">Emoy2</strain>
    </source>
</reference>
<keyword evidence="2" id="KW-1185">Reference proteome</keyword>
<sequence length="66" mass="7431">MNWAGSVCPRCQLEDALIRTSRRTSVQLQASNANCIGVVTPAPELFCQSSTFKEMEYWIKSVRAHI</sequence>
<dbReference type="EnsemblProtists" id="HpaT808630">
    <property type="protein sequence ID" value="HpaP808630"/>
    <property type="gene ID" value="HpaG808630"/>
</dbReference>
<dbReference type="AlphaFoldDB" id="M4BQE1"/>
<dbReference type="EMBL" id="JH598563">
    <property type="status" value="NOT_ANNOTATED_CDS"/>
    <property type="molecule type" value="Genomic_DNA"/>
</dbReference>
<dbReference type="VEuPathDB" id="FungiDB:HpaG808630"/>
<name>M4BQE1_HYAAE</name>
<accession>M4BQE1</accession>
<evidence type="ECO:0008006" key="3">
    <source>
        <dbReference type="Google" id="ProtNLM"/>
    </source>
</evidence>
<evidence type="ECO:0000313" key="1">
    <source>
        <dbReference type="EnsemblProtists" id="HpaP808630"/>
    </source>
</evidence>
<reference evidence="2" key="1">
    <citation type="journal article" date="2010" name="Science">
        <title>Signatures of adaptation to obligate biotrophy in the Hyaloperonospora arabidopsidis genome.</title>
        <authorList>
            <person name="Baxter L."/>
            <person name="Tripathy S."/>
            <person name="Ishaque N."/>
            <person name="Boot N."/>
            <person name="Cabral A."/>
            <person name="Kemen E."/>
            <person name="Thines M."/>
            <person name="Ah-Fong A."/>
            <person name="Anderson R."/>
            <person name="Badejoko W."/>
            <person name="Bittner-Eddy P."/>
            <person name="Boore J.L."/>
            <person name="Chibucos M.C."/>
            <person name="Coates M."/>
            <person name="Dehal P."/>
            <person name="Delehaunty K."/>
            <person name="Dong S."/>
            <person name="Downton P."/>
            <person name="Dumas B."/>
            <person name="Fabro G."/>
            <person name="Fronick C."/>
            <person name="Fuerstenberg S.I."/>
            <person name="Fulton L."/>
            <person name="Gaulin E."/>
            <person name="Govers F."/>
            <person name="Hughes L."/>
            <person name="Humphray S."/>
            <person name="Jiang R.H."/>
            <person name="Judelson H."/>
            <person name="Kamoun S."/>
            <person name="Kyung K."/>
            <person name="Meijer H."/>
            <person name="Minx P."/>
            <person name="Morris P."/>
            <person name="Nelson J."/>
            <person name="Phuntumart V."/>
            <person name="Qutob D."/>
            <person name="Rehmany A."/>
            <person name="Rougon-Cardoso A."/>
            <person name="Ryden P."/>
            <person name="Torto-Alalibo T."/>
            <person name="Studholme D."/>
            <person name="Wang Y."/>
            <person name="Win J."/>
            <person name="Wood J."/>
            <person name="Clifton S.W."/>
            <person name="Rogers J."/>
            <person name="Van den Ackerveken G."/>
            <person name="Jones J.D."/>
            <person name="McDowell J.M."/>
            <person name="Beynon J."/>
            <person name="Tyler B.M."/>
        </authorList>
    </citation>
    <scope>NUCLEOTIDE SEQUENCE [LARGE SCALE GENOMIC DNA]</scope>
    <source>
        <strain evidence="2">Emoy2</strain>
    </source>
</reference>
<proteinExistence type="predicted"/>
<organism evidence="1 2">
    <name type="scientific">Hyaloperonospora arabidopsidis (strain Emoy2)</name>
    <name type="common">Downy mildew agent</name>
    <name type="synonym">Peronospora arabidopsidis</name>
    <dbReference type="NCBI Taxonomy" id="559515"/>
    <lineage>
        <taxon>Eukaryota</taxon>
        <taxon>Sar</taxon>
        <taxon>Stramenopiles</taxon>
        <taxon>Oomycota</taxon>
        <taxon>Peronosporomycetes</taxon>
        <taxon>Peronosporales</taxon>
        <taxon>Peronosporaceae</taxon>
        <taxon>Hyaloperonospora</taxon>
    </lineage>
</organism>
<evidence type="ECO:0000313" key="2">
    <source>
        <dbReference type="Proteomes" id="UP000011713"/>
    </source>
</evidence>
<dbReference type="InParanoid" id="M4BQE1"/>
<dbReference type="HOGENOM" id="CLU_2836718_0_0_1"/>
<protein>
    <recommendedName>
        <fullName evidence="3">PH domain-containing protein</fullName>
    </recommendedName>
</protein>